<comment type="subcellular location">
    <subcellularLocation>
        <location evidence="8">Cell membrane</location>
        <topology evidence="8">Multi-pass membrane protein</topology>
    </subcellularLocation>
</comment>
<name>A0AAU8A6T6_9FIRM</name>
<evidence type="ECO:0000256" key="4">
    <source>
        <dbReference type="ARBA" id="ARBA00022989"/>
    </source>
</evidence>
<proteinExistence type="inferred from homology"/>
<evidence type="ECO:0000256" key="3">
    <source>
        <dbReference type="ARBA" id="ARBA00022692"/>
    </source>
</evidence>
<accession>A0AAU8A6T6</accession>
<dbReference type="GO" id="GO:0005384">
    <property type="term" value="F:manganese ion transmembrane transporter activity"/>
    <property type="evidence" value="ECO:0007669"/>
    <property type="project" value="UniProtKB-UniRule"/>
</dbReference>
<evidence type="ECO:0000256" key="6">
    <source>
        <dbReference type="ARBA" id="ARBA00023136"/>
    </source>
</evidence>
<comment type="function">
    <text evidence="8">Probably functions as a manganese efflux pump.</text>
</comment>
<organism evidence="9">
    <name type="scientific">Christensenella massiliensis</name>
    <dbReference type="NCBI Taxonomy" id="1805714"/>
    <lineage>
        <taxon>Bacteria</taxon>
        <taxon>Bacillati</taxon>
        <taxon>Bacillota</taxon>
        <taxon>Clostridia</taxon>
        <taxon>Christensenellales</taxon>
        <taxon>Christensenellaceae</taxon>
        <taxon>Christensenella</taxon>
    </lineage>
</organism>
<dbReference type="InterPro" id="IPR003810">
    <property type="entry name" value="Mntp/YtaF"/>
</dbReference>
<feature type="transmembrane region" description="Helical" evidence="8">
    <location>
        <begin position="137"/>
        <end position="156"/>
    </location>
</feature>
<dbReference type="HAMAP" id="MF_01521">
    <property type="entry name" value="MntP_pump"/>
    <property type="match status" value="1"/>
</dbReference>
<evidence type="ECO:0000256" key="8">
    <source>
        <dbReference type="HAMAP-Rule" id="MF_01521"/>
    </source>
</evidence>
<keyword evidence="2 8" id="KW-1003">Cell membrane</keyword>
<evidence type="ECO:0000256" key="2">
    <source>
        <dbReference type="ARBA" id="ARBA00022475"/>
    </source>
</evidence>
<dbReference type="EMBL" id="CP117826">
    <property type="protein sequence ID" value="XCC61664.1"/>
    <property type="molecule type" value="Genomic_DNA"/>
</dbReference>
<feature type="transmembrane region" description="Helical" evidence="8">
    <location>
        <begin position="6"/>
        <end position="27"/>
    </location>
</feature>
<evidence type="ECO:0000256" key="1">
    <source>
        <dbReference type="ARBA" id="ARBA00022448"/>
    </source>
</evidence>
<dbReference type="PANTHER" id="PTHR35529">
    <property type="entry name" value="MANGANESE EFFLUX PUMP MNTP-RELATED"/>
    <property type="match status" value="1"/>
</dbReference>
<keyword evidence="4 8" id="KW-1133">Transmembrane helix</keyword>
<feature type="transmembrane region" description="Helical" evidence="8">
    <location>
        <begin position="70"/>
        <end position="89"/>
    </location>
</feature>
<comment type="similarity">
    <text evidence="8">Belongs to the MntP (TC 9.B.29) family.</text>
</comment>
<dbReference type="Pfam" id="PF02659">
    <property type="entry name" value="Mntp"/>
    <property type="match status" value="1"/>
</dbReference>
<reference evidence="9" key="1">
    <citation type="submission" date="2023-02" db="EMBL/GenBank/DDBJ databases">
        <title>Gut commensal Christensenella minuta modulates host metabolism via a new class of secondary bile acids.</title>
        <authorList>
            <person name="Liu C."/>
        </authorList>
    </citation>
    <scope>NUCLEOTIDE SEQUENCE</scope>
    <source>
        <strain evidence="9">CA70</strain>
    </source>
</reference>
<gene>
    <name evidence="8" type="primary">mntP</name>
    <name evidence="9" type="ORF">PUP29_09015</name>
</gene>
<keyword evidence="3 8" id="KW-0812">Transmembrane</keyword>
<evidence type="ECO:0000256" key="7">
    <source>
        <dbReference type="ARBA" id="ARBA00023211"/>
    </source>
</evidence>
<evidence type="ECO:0000313" key="9">
    <source>
        <dbReference type="EMBL" id="XCC61664.1"/>
    </source>
</evidence>
<dbReference type="RefSeq" id="WP_353423066.1">
    <property type="nucleotide sequence ID" value="NZ_CP117826.1"/>
</dbReference>
<evidence type="ECO:0000256" key="5">
    <source>
        <dbReference type="ARBA" id="ARBA00023065"/>
    </source>
</evidence>
<keyword evidence="5 8" id="KW-0406">Ion transport</keyword>
<dbReference type="InterPro" id="IPR022929">
    <property type="entry name" value="Put_MntP"/>
</dbReference>
<feature type="transmembrane region" description="Helical" evidence="8">
    <location>
        <begin position="110"/>
        <end position="131"/>
    </location>
</feature>
<protein>
    <recommendedName>
        <fullName evidence="8">Putative manganese efflux pump MntP</fullName>
    </recommendedName>
</protein>
<dbReference type="AlphaFoldDB" id="A0AAU8A6T6"/>
<dbReference type="PANTHER" id="PTHR35529:SF1">
    <property type="entry name" value="MANGANESE EFFLUX PUMP MNTP-RELATED"/>
    <property type="match status" value="1"/>
</dbReference>
<dbReference type="GO" id="GO:0005886">
    <property type="term" value="C:plasma membrane"/>
    <property type="evidence" value="ECO:0007669"/>
    <property type="project" value="UniProtKB-SubCell"/>
</dbReference>
<feature type="transmembrane region" description="Helical" evidence="8">
    <location>
        <begin position="168"/>
        <end position="185"/>
    </location>
</feature>
<keyword evidence="6 8" id="KW-0472">Membrane</keyword>
<keyword evidence="1 8" id="KW-0813">Transport</keyword>
<feature type="transmembrane region" description="Helical" evidence="8">
    <location>
        <begin position="39"/>
        <end position="58"/>
    </location>
</feature>
<keyword evidence="7 8" id="KW-0464">Manganese</keyword>
<sequence>MDFLSFILLGVSLSMDALAVSVSTGICVPDLKKRDALKIGLYFGGFQALMPTLGWLLGTSVIDYISAFDHWIAFGLLALIGIKMIADALRGKEEQKACGVRESMLSHKTLFFMAVATSIDALAVGVSLALVKADISAGAAIIGVTTFLLSFMGATLGKRLGSAFEKKAMVIGGIVLIGIGLKILLEHLLGA</sequence>